<feature type="region of interest" description="Disordered" evidence="1">
    <location>
        <begin position="905"/>
        <end position="950"/>
    </location>
</feature>
<evidence type="ECO:0000313" key="4">
    <source>
        <dbReference type="WBParaSite" id="Minc3s00279g09276"/>
    </source>
</evidence>
<feature type="compositionally biased region" description="Polar residues" evidence="1">
    <location>
        <begin position="144"/>
        <end position="156"/>
    </location>
</feature>
<feature type="compositionally biased region" description="Basic and acidic residues" evidence="1">
    <location>
        <begin position="1115"/>
        <end position="1126"/>
    </location>
</feature>
<feature type="compositionally biased region" description="Low complexity" evidence="1">
    <location>
        <begin position="912"/>
        <end position="931"/>
    </location>
</feature>
<feature type="region of interest" description="Disordered" evidence="1">
    <location>
        <begin position="556"/>
        <end position="576"/>
    </location>
</feature>
<evidence type="ECO:0000313" key="3">
    <source>
        <dbReference type="Proteomes" id="UP000887563"/>
    </source>
</evidence>
<feature type="region of interest" description="Disordered" evidence="1">
    <location>
        <begin position="870"/>
        <end position="890"/>
    </location>
</feature>
<dbReference type="WBParaSite" id="Minc3s00279g09276">
    <property type="protein sequence ID" value="Minc3s00279g09276"/>
    <property type="gene ID" value="Minc3s00279g09276"/>
</dbReference>
<feature type="compositionally biased region" description="Basic residues" evidence="1">
    <location>
        <begin position="1135"/>
        <end position="1145"/>
    </location>
</feature>
<protein>
    <submittedName>
        <fullName evidence="4">WW domain-containing protein</fullName>
    </submittedName>
</protein>
<feature type="region of interest" description="Disordered" evidence="1">
    <location>
        <begin position="144"/>
        <end position="217"/>
    </location>
</feature>
<organism evidence="3 4">
    <name type="scientific">Meloidogyne incognita</name>
    <name type="common">Southern root-knot nematode worm</name>
    <name type="synonym">Oxyuris incognita</name>
    <dbReference type="NCBI Taxonomy" id="6306"/>
    <lineage>
        <taxon>Eukaryota</taxon>
        <taxon>Metazoa</taxon>
        <taxon>Ecdysozoa</taxon>
        <taxon>Nematoda</taxon>
        <taxon>Chromadorea</taxon>
        <taxon>Rhabditida</taxon>
        <taxon>Tylenchina</taxon>
        <taxon>Tylenchomorpha</taxon>
        <taxon>Tylenchoidea</taxon>
        <taxon>Meloidogynidae</taxon>
        <taxon>Meloidogyninae</taxon>
        <taxon>Meloidogyne</taxon>
        <taxon>Meloidogyne incognita group</taxon>
    </lineage>
</organism>
<feature type="compositionally biased region" description="Low complexity" evidence="1">
    <location>
        <begin position="870"/>
        <end position="888"/>
    </location>
</feature>
<accession>A0A914L5V5</accession>
<keyword evidence="3" id="KW-1185">Reference proteome</keyword>
<sequence>MTTTPCWNDPRIRSRERSDFVLKFDKLNNPRAMSQKKYNETLQQMGEFGPTCHVQSVYNVCNQKDASGRVVLRLVELKSGKPVIPLEDVFDEIERIHLQHDHLCNIAKFYQSLKEASTNLATGNISFEMAKDFITRCQTCTINSQQKSSKTTQNTGLFAPKLSPTKFPKKNARPEISPILANGASNSGGNGKSDGATNGSKNGSTNNGHNFVKPSSQPSFVAPSPIYTAVNRQFFPSTPLSNQPFSSMTSSSIKDFNYKPGWMPVFTSTPLATKAAQPRIDISSFLTPQFTPLQNNNTNQLANTRSVITTGPTLQTSNAFTQNTTVIICDEPEVPAIREFVQNAEGNASITEPVVKQEVHSIEEMLQKYIDIGEWKNDFIFTDTECRQILGELARTHFGMWELKESITNPGEFYFFNKKNGTCQWNEPDAWVEEIKKRVSIEKVLRIEQDDENNQLEDEILGEGDIIEQPVEENNFVVEDPIQHMKENVVQSLEPAKEQQPVVVENNIEELIASPTQQDLPHQDMEEIVQSLVDDLITERGNDIVKQPQSSVVLEEEGKKSVCEGTEGVEETSETAFEGPLDGVLETALDIPVESPSPPPAARATEEPPLNFHPTICSVTTIEKPIEEENNKIIEEKNVAENPPIPQQEEQQIVMNNGGDESTNFVRPFNTTDSFMAAAMGGGLNDDTMDIANFIEQFDEQLNSPPPNNRENVQQVLSNEIVIEKVSAEEVNNKNNSNIPPPRPIKYTNQTAKKTINGGGGGLSFCQFSVTGRKRVNEALKFKPNKEEAKKPPQQQLLSLSSPRKRPPIFKHVALQRVRVSLPDVEKLFKEPEMDCGQLKKAILELEQKILASNKKEQHEQKFTPSISSFITQQQHHQSSTSTSSTSFKAKITIKRRPVAKRYGKNIDQICSTSTGGNRRSSSSSSNNSGGLKKRGMKKKNVVKKAKKNDSSFASANTSFFHSYGGRRSSTPFLGKDVQLFICIHCPAGSHLKYTNENDYRLHVLARHRIVTNDCEAIHDYIKKQRFIYIGNLNFYCEDCDKFFDDQQQNALERATEWVVHRLEVHGTECKENCATIIEKIFASPTHHPYLAIKREKQEILSDNEDNNDEEDDVEWKVYKKRKDEDNSFNPSPKKNGKKRKKMGVKKSNNSSAGGSGGGRSVKVKKEI</sequence>
<evidence type="ECO:0000259" key="2">
    <source>
        <dbReference type="PROSITE" id="PS50020"/>
    </source>
</evidence>
<feature type="region of interest" description="Disordered" evidence="1">
    <location>
        <begin position="784"/>
        <end position="803"/>
    </location>
</feature>
<evidence type="ECO:0000256" key="1">
    <source>
        <dbReference type="SAM" id="MobiDB-lite"/>
    </source>
</evidence>
<reference evidence="4" key="1">
    <citation type="submission" date="2022-11" db="UniProtKB">
        <authorList>
            <consortium name="WormBaseParasite"/>
        </authorList>
    </citation>
    <scope>IDENTIFICATION</scope>
</reference>
<feature type="compositionally biased region" description="Low complexity" evidence="1">
    <location>
        <begin position="792"/>
        <end position="802"/>
    </location>
</feature>
<feature type="compositionally biased region" description="Low complexity" evidence="1">
    <location>
        <begin position="193"/>
        <end position="208"/>
    </location>
</feature>
<feature type="compositionally biased region" description="Acidic residues" evidence="1">
    <location>
        <begin position="1102"/>
        <end position="1114"/>
    </location>
</feature>
<feature type="compositionally biased region" description="Basic residues" evidence="1">
    <location>
        <begin position="932"/>
        <end position="947"/>
    </location>
</feature>
<dbReference type="Proteomes" id="UP000887563">
    <property type="component" value="Unplaced"/>
</dbReference>
<feature type="region of interest" description="Disordered" evidence="1">
    <location>
        <begin position="1102"/>
        <end position="1168"/>
    </location>
</feature>
<dbReference type="PROSITE" id="PS50020">
    <property type="entry name" value="WW_DOMAIN_2"/>
    <property type="match status" value="1"/>
</dbReference>
<feature type="domain" description="WW" evidence="2">
    <location>
        <begin position="401"/>
        <end position="430"/>
    </location>
</feature>
<dbReference type="AlphaFoldDB" id="A0A914L5V5"/>
<name>A0A914L5V5_MELIC</name>
<proteinExistence type="predicted"/>
<dbReference type="InterPro" id="IPR001202">
    <property type="entry name" value="WW_dom"/>
</dbReference>
<feature type="region of interest" description="Disordered" evidence="1">
    <location>
        <begin position="594"/>
        <end position="613"/>
    </location>
</feature>